<dbReference type="Proteomes" id="UP000002872">
    <property type="component" value="Unassembled WGS sequence"/>
</dbReference>
<evidence type="ECO:0000313" key="2">
    <source>
        <dbReference type="EMBL" id="EIJ89767.1"/>
    </source>
</evidence>
<feature type="compositionally biased region" description="Basic residues" evidence="1">
    <location>
        <begin position="46"/>
        <end position="61"/>
    </location>
</feature>
<feature type="region of interest" description="Disordered" evidence="1">
    <location>
        <begin position="1"/>
        <end position="61"/>
    </location>
</feature>
<feature type="compositionally biased region" description="Basic and acidic residues" evidence="1">
    <location>
        <begin position="1"/>
        <end position="12"/>
    </location>
</feature>
<proteinExistence type="predicted"/>
<dbReference type="HOGENOM" id="CLU_2923156_0_0_1"/>
<dbReference type="InParanoid" id="I3EKM0"/>
<name>I3EKM0_NEMP3</name>
<gene>
    <name evidence="2" type="ORF">NEQG_00537</name>
</gene>
<evidence type="ECO:0000256" key="1">
    <source>
        <dbReference type="SAM" id="MobiDB-lite"/>
    </source>
</evidence>
<evidence type="ECO:0000313" key="3">
    <source>
        <dbReference type="Proteomes" id="UP000002872"/>
    </source>
</evidence>
<dbReference type="OMA" id="FNDMPDM"/>
<dbReference type="VEuPathDB" id="MicrosporidiaDB:NEQG_00537"/>
<dbReference type="OrthoDB" id="2192441at2759"/>
<sequence length="61" mass="6733">MKSGAGDEKTKEIFAGPSFNDTPDLDALPTPTIPEGFTVKIDKQDKSKKKTKNKKNPQKNK</sequence>
<accession>I3EKM0</accession>
<organism evidence="2 3">
    <name type="scientific">Nematocida parisii (strain ERTm3)</name>
    <name type="common">Nematode killer fungus</name>
    <dbReference type="NCBI Taxonomy" id="935791"/>
    <lineage>
        <taxon>Eukaryota</taxon>
        <taxon>Fungi</taxon>
        <taxon>Fungi incertae sedis</taxon>
        <taxon>Microsporidia</taxon>
        <taxon>Nematocida</taxon>
    </lineage>
</organism>
<keyword evidence="3" id="KW-1185">Reference proteome</keyword>
<dbReference type="EMBL" id="GL870876">
    <property type="protein sequence ID" value="EIJ89767.1"/>
    <property type="molecule type" value="Genomic_DNA"/>
</dbReference>
<dbReference type="AlphaFoldDB" id="I3EKM0"/>
<protein>
    <submittedName>
        <fullName evidence="2">Uncharacterized protein</fullName>
    </submittedName>
</protein>
<reference evidence="2" key="1">
    <citation type="submission" date="2011-01" db="EMBL/GenBank/DDBJ databases">
        <title>The Genome Sequence of Nematocida parisii strain ERTm3.</title>
        <authorList>
            <consortium name="The Broad Institute Genome Sequencing Platform"/>
            <consortium name="The Broad Institute Genome Sequencing Center for Infectious Disease"/>
            <person name="Cuomo C."/>
            <person name="Troemel E."/>
            <person name="Young S.K."/>
            <person name="Zeng Q."/>
            <person name="Gargeya S."/>
            <person name="Fitzgerald M."/>
            <person name="Haas B."/>
            <person name="Abouelleil A."/>
            <person name="Alvarado L."/>
            <person name="Arachchi H.M."/>
            <person name="Berlin A."/>
            <person name="Chapman S.B."/>
            <person name="Gearin G."/>
            <person name="Goldberg J."/>
            <person name="Griggs A."/>
            <person name="Gujja S."/>
            <person name="Hansen M."/>
            <person name="Heiman D."/>
            <person name="Howarth C."/>
            <person name="Larimer J."/>
            <person name="Lui A."/>
            <person name="MacDonald P.J.P."/>
            <person name="McCowen C."/>
            <person name="Montmayeur A."/>
            <person name="Murphy C."/>
            <person name="Neiman D."/>
            <person name="Pearson M."/>
            <person name="Priest M."/>
            <person name="Roberts A."/>
            <person name="Saif S."/>
            <person name="Shea T."/>
            <person name="Sisk P."/>
            <person name="Stolte C."/>
            <person name="Sykes S."/>
            <person name="Wortman J."/>
            <person name="Nusbaum C."/>
            <person name="Birren B."/>
        </authorList>
    </citation>
    <scope>NUCLEOTIDE SEQUENCE</scope>
    <source>
        <strain evidence="2">ERTm3</strain>
    </source>
</reference>